<gene>
    <name evidence="3" type="ORF">IOK49_00075</name>
</gene>
<dbReference type="GO" id="GO:0016616">
    <property type="term" value="F:oxidoreductase activity, acting on the CH-OH group of donors, NAD or NADP as acceptor"/>
    <property type="evidence" value="ECO:0007669"/>
    <property type="project" value="UniProtKB-ARBA"/>
</dbReference>
<dbReference type="AlphaFoldDB" id="A0A843ABK5"/>
<dbReference type="SUPFAM" id="SSF51735">
    <property type="entry name" value="NAD(P)-binding Rossmann-fold domains"/>
    <property type="match status" value="1"/>
</dbReference>
<organism evidence="3 4">
    <name type="scientific">Fervidicoccus fontis</name>
    <dbReference type="NCBI Taxonomy" id="683846"/>
    <lineage>
        <taxon>Archaea</taxon>
        <taxon>Thermoproteota</taxon>
        <taxon>Thermoprotei</taxon>
        <taxon>Fervidicoccales</taxon>
        <taxon>Fervidicoccaceae</taxon>
        <taxon>Fervidicoccus</taxon>
    </lineage>
</organism>
<dbReference type="Pfam" id="PF13561">
    <property type="entry name" value="adh_short_C2"/>
    <property type="match status" value="1"/>
</dbReference>
<accession>A0A843ABK5</accession>
<dbReference type="PRINTS" id="PR00081">
    <property type="entry name" value="GDHRDH"/>
</dbReference>
<comment type="similarity">
    <text evidence="1">Belongs to the short-chain dehydrogenases/reductases (SDR) family.</text>
</comment>
<dbReference type="Pfam" id="PF00106">
    <property type="entry name" value="adh_short"/>
    <property type="match status" value="1"/>
</dbReference>
<dbReference type="GeneID" id="12450215"/>
<evidence type="ECO:0000259" key="2">
    <source>
        <dbReference type="SMART" id="SM00822"/>
    </source>
</evidence>
<sequence length="270" mass="28750">MTKVYVITGGGGGIGKATAKLLAKKGSLLLADIVPEALKKVESELKGEVNGSIETMVTDVSNERDVKELAKKASELGDLGAIVHTAGISPTMADAKRIFDVNLVGTAYVLKHFHNIATSGSVGVMIASMSAYMVPRDTNVSNLLKDPLSQGFSEKLSVIAKSDPGMAYSLSKLGVILLVEDQAEAWAKKGARLVSISPGIIDTTMGRRELEMQPAMRQLLQMTPLSRMGRPEEIANVIEFLVSEKSSYINGTDILVDGGVISSLKKAFLK</sequence>
<comment type="caution">
    <text evidence="3">The sequence shown here is derived from an EMBL/GenBank/DDBJ whole genome shotgun (WGS) entry which is preliminary data.</text>
</comment>
<proteinExistence type="inferred from homology"/>
<feature type="domain" description="Ketoreductase" evidence="2">
    <location>
        <begin position="3"/>
        <end position="179"/>
    </location>
</feature>
<name>A0A843ABK5_9CREN</name>
<evidence type="ECO:0000313" key="3">
    <source>
        <dbReference type="EMBL" id="MBE9390487.1"/>
    </source>
</evidence>
<dbReference type="InterPro" id="IPR057326">
    <property type="entry name" value="KR_dom"/>
</dbReference>
<reference evidence="3" key="1">
    <citation type="submission" date="2020-10" db="EMBL/GenBank/DDBJ databases">
        <title>Fervidococcus fontis strain 3639Fd - the first crenarchaeon capable of growth on lipids.</title>
        <authorList>
            <person name="Kochetkova T.V."/>
            <person name="Elcheninov A.G."/>
            <person name="Toschakov S.V."/>
            <person name="Kublanov I.V."/>
        </authorList>
    </citation>
    <scope>NUCLEOTIDE SEQUENCE</scope>
    <source>
        <strain evidence="3">3639Fd</strain>
    </source>
</reference>
<dbReference type="SMART" id="SM00822">
    <property type="entry name" value="PKS_KR"/>
    <property type="match status" value="1"/>
</dbReference>
<protein>
    <submittedName>
        <fullName evidence="3">SDR family oxidoreductase</fullName>
    </submittedName>
</protein>
<evidence type="ECO:0000313" key="4">
    <source>
        <dbReference type="Proteomes" id="UP000652307"/>
    </source>
</evidence>
<dbReference type="InterPro" id="IPR036291">
    <property type="entry name" value="NAD(P)-bd_dom_sf"/>
</dbReference>
<dbReference type="CDD" id="cd05233">
    <property type="entry name" value="SDR_c"/>
    <property type="match status" value="1"/>
</dbReference>
<dbReference type="EMBL" id="JADEZV010000001">
    <property type="protein sequence ID" value="MBE9390487.1"/>
    <property type="molecule type" value="Genomic_DNA"/>
</dbReference>
<evidence type="ECO:0000256" key="1">
    <source>
        <dbReference type="ARBA" id="ARBA00006484"/>
    </source>
</evidence>
<dbReference type="InterPro" id="IPR002347">
    <property type="entry name" value="SDR_fam"/>
</dbReference>
<dbReference type="PANTHER" id="PTHR42760">
    <property type="entry name" value="SHORT-CHAIN DEHYDROGENASES/REDUCTASES FAMILY MEMBER"/>
    <property type="match status" value="1"/>
</dbReference>
<dbReference type="Gene3D" id="3.40.50.720">
    <property type="entry name" value="NAD(P)-binding Rossmann-like Domain"/>
    <property type="match status" value="1"/>
</dbReference>
<dbReference type="RefSeq" id="WP_158308323.1">
    <property type="nucleotide sequence ID" value="NZ_DSFH01000051.1"/>
</dbReference>
<dbReference type="Proteomes" id="UP000652307">
    <property type="component" value="Unassembled WGS sequence"/>
</dbReference>